<dbReference type="Proteomes" id="UP000224974">
    <property type="component" value="Unassembled WGS sequence"/>
</dbReference>
<reference evidence="3" key="1">
    <citation type="submission" date="2017-09" db="EMBL/GenBank/DDBJ databases">
        <title>FDA dAtabase for Regulatory Grade micrObial Sequences (FDA-ARGOS): Supporting development and validation of Infectious Disease Dx tests.</title>
        <authorList>
            <person name="Minogue T."/>
            <person name="Wolcott M."/>
            <person name="Wasieloski L."/>
            <person name="Aguilar W."/>
            <person name="Moore D."/>
            <person name="Tallon L."/>
            <person name="Sadzewicz L."/>
            <person name="Ott S."/>
            <person name="Zhao X."/>
            <person name="Nagaraj S."/>
            <person name="Vavikolanu K."/>
            <person name="Aluvathingal J."/>
            <person name="Nadendla S."/>
            <person name="Sichtig H."/>
        </authorList>
    </citation>
    <scope>NUCLEOTIDE SEQUENCE [LARGE SCALE GENOMIC DNA]</scope>
    <source>
        <strain evidence="3">FDAARGOS_387</strain>
    </source>
</reference>
<dbReference type="AlphaFoldDB" id="A0A2C6DIA3"/>
<evidence type="ECO:0000313" key="4">
    <source>
        <dbReference type="Proteomes" id="UP000373449"/>
    </source>
</evidence>
<proteinExistence type="predicted"/>
<keyword evidence="3" id="KW-1185">Reference proteome</keyword>
<organism evidence="1 3">
    <name type="scientific">Budvicia aquatica</name>
    <dbReference type="NCBI Taxonomy" id="82979"/>
    <lineage>
        <taxon>Bacteria</taxon>
        <taxon>Pseudomonadati</taxon>
        <taxon>Pseudomonadota</taxon>
        <taxon>Gammaproteobacteria</taxon>
        <taxon>Enterobacterales</taxon>
        <taxon>Budviciaceae</taxon>
        <taxon>Budvicia</taxon>
    </lineage>
</organism>
<evidence type="ECO:0000313" key="2">
    <source>
        <dbReference type="EMBL" id="VFS46498.1"/>
    </source>
</evidence>
<dbReference type="EMBL" id="PDDX01000001">
    <property type="protein sequence ID" value="PHI28541.1"/>
    <property type="molecule type" value="Genomic_DNA"/>
</dbReference>
<dbReference type="Proteomes" id="UP000373449">
    <property type="component" value="Unassembled WGS sequence"/>
</dbReference>
<evidence type="ECO:0000313" key="3">
    <source>
        <dbReference type="Proteomes" id="UP000224974"/>
    </source>
</evidence>
<name>A0A2C6DIA3_9GAMM</name>
<evidence type="ECO:0000313" key="1">
    <source>
        <dbReference type="EMBL" id="PHI28541.1"/>
    </source>
</evidence>
<accession>A0A2C6DIA3</accession>
<dbReference type="EMBL" id="CAADJA010000002">
    <property type="protein sequence ID" value="VFS46498.1"/>
    <property type="molecule type" value="Genomic_DNA"/>
</dbReference>
<protein>
    <submittedName>
        <fullName evidence="1">Uncharacterized protein</fullName>
    </submittedName>
</protein>
<reference evidence="2 4" key="3">
    <citation type="submission" date="2019-03" db="EMBL/GenBank/DDBJ databases">
        <authorList>
            <consortium name="Pathogen Informatics"/>
        </authorList>
    </citation>
    <scope>NUCLEOTIDE SEQUENCE [LARGE SCALE GENOMIC DNA]</scope>
    <source>
        <strain evidence="2 4">NCTC12282</strain>
    </source>
</reference>
<sequence length="128" mass="15014">MCDHDLILMIKNYVQRCGLQDFSIFRYDPGRLIISGSNDRSYYHTLEIIAENPIYIQGEMDWYCDVDSDFIRANVGLPAGDIRKLDLYSDDGLAFSVTAESFKVNFDRVFYYQRENLQPGERLAYWVE</sequence>
<reference evidence="1" key="2">
    <citation type="submission" date="2017-09" db="EMBL/GenBank/DDBJ databases">
        <title>FDA dAtabase for Regulatory Grade micrObial Sequences (FDA-ARGOS): Supporting development and validation of Infectious Disease Dx tests.</title>
        <authorList>
            <person name="Minogue T."/>
            <person name="Wolcott M."/>
            <person name="Wasieloski L."/>
            <person name="Aguilar W."/>
            <person name="Moore D."/>
            <person name="Tallon L.J."/>
            <person name="Sadzewicz L."/>
            <person name="Ott S."/>
            <person name="Zhao X."/>
            <person name="Nagaraj S."/>
            <person name="Vavikolanu K."/>
            <person name="Aluvathingal J."/>
            <person name="Nadendla S."/>
            <person name="Sichtig H."/>
        </authorList>
    </citation>
    <scope>NUCLEOTIDE SEQUENCE</scope>
    <source>
        <strain evidence="1">FDAARGOS_387</strain>
    </source>
</reference>
<gene>
    <name evidence="1" type="ORF">CRN84_03940</name>
    <name evidence="2" type="ORF">NCTC12282_01407</name>
</gene>
<dbReference type="OrthoDB" id="2654955at2"/>